<accession>A0A831R655</accession>
<evidence type="ECO:0000259" key="2">
    <source>
        <dbReference type="Pfam" id="PF13609"/>
    </source>
</evidence>
<evidence type="ECO:0000313" key="3">
    <source>
        <dbReference type="EMBL" id="HEA53080.1"/>
    </source>
</evidence>
<feature type="chain" id="PRO_5032672980" evidence="1">
    <location>
        <begin position="39"/>
        <end position="379"/>
    </location>
</feature>
<gene>
    <name evidence="3" type="ORF">ENI00_12315</name>
</gene>
<protein>
    <submittedName>
        <fullName evidence="3">Porin</fullName>
    </submittedName>
</protein>
<dbReference type="AlphaFoldDB" id="A0A831R655"/>
<sequence length="379" mass="39728">MIENNKASNASSSRFFRKAPLAAALSLLALGVAAPASAEISLESDSGWKVGFSGYIPVFAVIGDYDEPASEDSFNVTTGFNPATLQTSIYAPKQNGIQVSGHFQMNADFAVGDAAANFRSRVSEIAIAGDFGTVNIGKGFGIYGTPAIGDNGSALGVGLIGSPDSVAATAGRIGNGYFYANFNPRVMYTSSNFGGLQFKVGIFTPTKLSVADDPGGDAEYNLPRFEGNVVYSTDMFSLWTSAFTQDVSSRTGVFDDYTMSGVDFGGSVALGGLAVRANYGMTSGTGNGVFAARFDPNESDASQWYVESTYDFGPTTLGASYGEGEDDIGTGNNDTDLTMLFARYRATDALTLMAEVQQYGTQTGAGEYNAFILGSQLTF</sequence>
<feature type="signal peptide" evidence="1">
    <location>
        <begin position="1"/>
        <end position="38"/>
    </location>
</feature>
<comment type="caution">
    <text evidence="3">The sequence shown here is derived from an EMBL/GenBank/DDBJ whole genome shotgun (WGS) entry which is preliminary data.</text>
</comment>
<dbReference type="InterPro" id="IPR033900">
    <property type="entry name" value="Gram_neg_porin_domain"/>
</dbReference>
<feature type="domain" description="Porin" evidence="2">
    <location>
        <begin position="24"/>
        <end position="361"/>
    </location>
</feature>
<dbReference type="GO" id="GO:0015288">
    <property type="term" value="F:porin activity"/>
    <property type="evidence" value="ECO:0007669"/>
    <property type="project" value="InterPro"/>
</dbReference>
<organism evidence="3">
    <name type="scientific">Marinobacter antarcticus</name>
    <dbReference type="NCBI Taxonomy" id="564117"/>
    <lineage>
        <taxon>Bacteria</taxon>
        <taxon>Pseudomonadati</taxon>
        <taxon>Pseudomonadota</taxon>
        <taxon>Gammaproteobacteria</taxon>
        <taxon>Pseudomonadales</taxon>
        <taxon>Marinobacteraceae</taxon>
        <taxon>Marinobacter</taxon>
    </lineage>
</organism>
<dbReference type="SUPFAM" id="SSF56935">
    <property type="entry name" value="Porins"/>
    <property type="match status" value="1"/>
</dbReference>
<reference evidence="3" key="1">
    <citation type="journal article" date="2020" name="mSystems">
        <title>Genome- and Community-Level Interaction Insights into Carbon Utilization and Element Cycling Functions of Hydrothermarchaeota in Hydrothermal Sediment.</title>
        <authorList>
            <person name="Zhou Z."/>
            <person name="Liu Y."/>
            <person name="Xu W."/>
            <person name="Pan J."/>
            <person name="Luo Z.H."/>
            <person name="Li M."/>
        </authorList>
    </citation>
    <scope>NUCLEOTIDE SEQUENCE [LARGE SCALE GENOMIC DNA]</scope>
    <source>
        <strain evidence="3">HyVt-357</strain>
    </source>
</reference>
<dbReference type="InterPro" id="IPR023614">
    <property type="entry name" value="Porin_dom_sf"/>
</dbReference>
<dbReference type="EMBL" id="DRGY01000098">
    <property type="protein sequence ID" value="HEA53080.1"/>
    <property type="molecule type" value="Genomic_DNA"/>
</dbReference>
<proteinExistence type="predicted"/>
<dbReference type="GO" id="GO:0016020">
    <property type="term" value="C:membrane"/>
    <property type="evidence" value="ECO:0007669"/>
    <property type="project" value="InterPro"/>
</dbReference>
<dbReference type="Pfam" id="PF13609">
    <property type="entry name" value="Porin_4"/>
    <property type="match status" value="1"/>
</dbReference>
<keyword evidence="1" id="KW-0732">Signal</keyword>
<name>A0A831R655_9GAMM</name>
<dbReference type="RefSeq" id="WP_304102674.1">
    <property type="nucleotide sequence ID" value="NZ_DRGY01000098.1"/>
</dbReference>
<evidence type="ECO:0000256" key="1">
    <source>
        <dbReference type="SAM" id="SignalP"/>
    </source>
</evidence>
<dbReference type="Proteomes" id="UP000885748">
    <property type="component" value="Unassembled WGS sequence"/>
</dbReference>
<dbReference type="Gene3D" id="2.40.160.10">
    <property type="entry name" value="Porin"/>
    <property type="match status" value="1"/>
</dbReference>